<dbReference type="InterPro" id="IPR000477">
    <property type="entry name" value="RT_dom"/>
</dbReference>
<dbReference type="PANTHER" id="PTHR24559">
    <property type="entry name" value="TRANSPOSON TY3-I GAG-POL POLYPROTEIN"/>
    <property type="match status" value="1"/>
</dbReference>
<evidence type="ECO:0000259" key="2">
    <source>
        <dbReference type="Pfam" id="PF00078"/>
    </source>
</evidence>
<feature type="compositionally biased region" description="Basic residues" evidence="1">
    <location>
        <begin position="1"/>
        <end position="12"/>
    </location>
</feature>
<dbReference type="PANTHER" id="PTHR24559:SF444">
    <property type="entry name" value="REVERSE TRANSCRIPTASE DOMAIN-CONTAINING PROTEIN"/>
    <property type="match status" value="1"/>
</dbReference>
<sequence>MASQKAVKKAAYPRKGGGPIPRRWGSWVKAGPPLTLPKTLSDLRTNNTTREPTHSSWVRSRFEEENVNEGVPSQGPQDAQVPQAPIDVGAMTNVEIRVMDVESETPHLESIPVVNEFSEVFPDDLHSIPPDREIDFGIDLLSDMQPIFVPPYRMAPAELKELKEQLKDLLDKGFIQPSISLWGAPVLFVRKKDGSLRMCIDYRQLNKVTIKSKYPLLRIDDLFDQHQGANYFSKIDLRLGYHQLMVRGVDIPKMAFRTRYGHYEFLVLSFGLTNPPKAFMV</sequence>
<evidence type="ECO:0000313" key="3">
    <source>
        <dbReference type="EMBL" id="WMV19296.1"/>
    </source>
</evidence>
<gene>
    <name evidence="3" type="ORF">MTR67_012681</name>
</gene>
<dbReference type="Gene3D" id="3.30.70.270">
    <property type="match status" value="1"/>
</dbReference>
<dbReference type="Proteomes" id="UP001234989">
    <property type="component" value="Chromosome 3"/>
</dbReference>
<dbReference type="EMBL" id="CP133614">
    <property type="protein sequence ID" value="WMV19296.1"/>
    <property type="molecule type" value="Genomic_DNA"/>
</dbReference>
<feature type="compositionally biased region" description="Polar residues" evidence="1">
    <location>
        <begin position="42"/>
        <end position="57"/>
    </location>
</feature>
<dbReference type="InterPro" id="IPR053134">
    <property type="entry name" value="RNA-dir_DNA_polymerase"/>
</dbReference>
<dbReference type="Pfam" id="PF00078">
    <property type="entry name" value="RVT_1"/>
    <property type="match status" value="1"/>
</dbReference>
<feature type="region of interest" description="Disordered" evidence="1">
    <location>
        <begin position="1"/>
        <end position="57"/>
    </location>
</feature>
<dbReference type="InterPro" id="IPR043502">
    <property type="entry name" value="DNA/RNA_pol_sf"/>
</dbReference>
<dbReference type="InterPro" id="IPR043128">
    <property type="entry name" value="Rev_trsase/Diguanyl_cyclase"/>
</dbReference>
<dbReference type="CDD" id="cd01647">
    <property type="entry name" value="RT_LTR"/>
    <property type="match status" value="1"/>
</dbReference>
<keyword evidence="4" id="KW-1185">Reference proteome</keyword>
<reference evidence="3" key="1">
    <citation type="submission" date="2023-08" db="EMBL/GenBank/DDBJ databases">
        <title>A de novo genome assembly of Solanum verrucosum Schlechtendal, a Mexican diploid species geographically isolated from the other diploid A-genome species in potato relatives.</title>
        <authorList>
            <person name="Hosaka K."/>
        </authorList>
    </citation>
    <scope>NUCLEOTIDE SEQUENCE</scope>
    <source>
        <tissue evidence="3">Young leaves</tissue>
    </source>
</reference>
<protein>
    <recommendedName>
        <fullName evidence="2">Reverse transcriptase domain-containing protein</fullName>
    </recommendedName>
</protein>
<dbReference type="Gene3D" id="3.10.10.10">
    <property type="entry name" value="HIV Type 1 Reverse Transcriptase, subunit A, domain 1"/>
    <property type="match status" value="1"/>
</dbReference>
<evidence type="ECO:0000256" key="1">
    <source>
        <dbReference type="SAM" id="MobiDB-lite"/>
    </source>
</evidence>
<accession>A0AAF0TH86</accession>
<feature type="domain" description="Reverse transcriptase" evidence="2">
    <location>
        <begin position="189"/>
        <end position="280"/>
    </location>
</feature>
<organism evidence="3 4">
    <name type="scientific">Solanum verrucosum</name>
    <dbReference type="NCBI Taxonomy" id="315347"/>
    <lineage>
        <taxon>Eukaryota</taxon>
        <taxon>Viridiplantae</taxon>
        <taxon>Streptophyta</taxon>
        <taxon>Embryophyta</taxon>
        <taxon>Tracheophyta</taxon>
        <taxon>Spermatophyta</taxon>
        <taxon>Magnoliopsida</taxon>
        <taxon>eudicotyledons</taxon>
        <taxon>Gunneridae</taxon>
        <taxon>Pentapetalae</taxon>
        <taxon>asterids</taxon>
        <taxon>lamiids</taxon>
        <taxon>Solanales</taxon>
        <taxon>Solanaceae</taxon>
        <taxon>Solanoideae</taxon>
        <taxon>Solaneae</taxon>
        <taxon>Solanum</taxon>
    </lineage>
</organism>
<evidence type="ECO:0000313" key="4">
    <source>
        <dbReference type="Proteomes" id="UP001234989"/>
    </source>
</evidence>
<proteinExistence type="predicted"/>
<name>A0AAF0TH86_SOLVR</name>
<dbReference type="AlphaFoldDB" id="A0AAF0TH86"/>
<dbReference type="SUPFAM" id="SSF56672">
    <property type="entry name" value="DNA/RNA polymerases"/>
    <property type="match status" value="1"/>
</dbReference>